<evidence type="ECO:0000256" key="3">
    <source>
        <dbReference type="ARBA" id="ARBA00022692"/>
    </source>
</evidence>
<feature type="transmembrane region" description="Helical" evidence="6">
    <location>
        <begin position="51"/>
        <end position="75"/>
    </location>
</feature>
<evidence type="ECO:0000313" key="8">
    <source>
        <dbReference type="Proteomes" id="UP000741013"/>
    </source>
</evidence>
<sequence length="355" mass="36328">MTAAAHTPASPEAGKRVLWTWARLLAGAALLGFLCWQLGTGALLDGLRAVTVPAVAAALVIGLLTTVFSAARWVLIARSLGLRLPLGAAVASYYRALFLNVVLPGGVLGDVHRAVRHGKDEGDVGRGVRAVVLERTGGQVVLIAAGVAVLTAQPTLVPTQAREVITMIGIALVPVVLCLLAVAPVVARRWADSGSKWRRGTAATVADLRTGLLSRRTWPGVLGFSAAALAGHLTLFLVAARVAGTDAPITQLLPIFLLALLAMGLPVNVGGWGPREGVTALTFGVAGLGAAQGLTVAVVYGLLSAVASLPGAGVLAFGSRRSAAADPASLQRVEAVPERFDEPVEHVPALSGGRQ</sequence>
<comment type="caution">
    <text evidence="7">The sequence shown here is derived from an EMBL/GenBank/DDBJ whole genome shotgun (WGS) entry which is preliminary data.</text>
</comment>
<keyword evidence="2" id="KW-1003">Cell membrane</keyword>
<keyword evidence="3 6" id="KW-0812">Transmembrane</keyword>
<evidence type="ECO:0000256" key="2">
    <source>
        <dbReference type="ARBA" id="ARBA00022475"/>
    </source>
</evidence>
<reference evidence="7 8" key="1">
    <citation type="submission" date="2021-03" db="EMBL/GenBank/DDBJ databases">
        <title>Sequencing the genomes of 1000 actinobacteria strains.</title>
        <authorList>
            <person name="Klenk H.-P."/>
        </authorList>
    </citation>
    <scope>NUCLEOTIDE SEQUENCE [LARGE SCALE GENOMIC DNA]</scope>
    <source>
        <strain evidence="7 8">DSM 45510</strain>
    </source>
</reference>
<feature type="transmembrane region" description="Helical" evidence="6">
    <location>
        <begin position="137"/>
        <end position="157"/>
    </location>
</feature>
<evidence type="ECO:0000256" key="1">
    <source>
        <dbReference type="ARBA" id="ARBA00004651"/>
    </source>
</evidence>
<feature type="transmembrane region" description="Helical" evidence="6">
    <location>
        <begin position="164"/>
        <end position="187"/>
    </location>
</feature>
<gene>
    <name evidence="7" type="ORF">JOM49_008416</name>
</gene>
<protein>
    <submittedName>
        <fullName evidence="7">Uncharacterized membrane protein YbhN (UPF0104 family)</fullName>
    </submittedName>
</protein>
<evidence type="ECO:0000256" key="6">
    <source>
        <dbReference type="SAM" id="Phobius"/>
    </source>
</evidence>
<evidence type="ECO:0000313" key="7">
    <source>
        <dbReference type="EMBL" id="MBP2186890.1"/>
    </source>
</evidence>
<feature type="transmembrane region" description="Helical" evidence="6">
    <location>
        <begin position="252"/>
        <end position="273"/>
    </location>
</feature>
<organism evidence="7 8">
    <name type="scientific">Amycolatopsis magusensis</name>
    <dbReference type="NCBI Taxonomy" id="882444"/>
    <lineage>
        <taxon>Bacteria</taxon>
        <taxon>Bacillati</taxon>
        <taxon>Actinomycetota</taxon>
        <taxon>Actinomycetes</taxon>
        <taxon>Pseudonocardiales</taxon>
        <taxon>Pseudonocardiaceae</taxon>
        <taxon>Amycolatopsis</taxon>
    </lineage>
</organism>
<proteinExistence type="predicted"/>
<dbReference type="PANTHER" id="PTHR40277">
    <property type="entry name" value="BLL5419 PROTEIN"/>
    <property type="match status" value="1"/>
</dbReference>
<evidence type="ECO:0000256" key="4">
    <source>
        <dbReference type="ARBA" id="ARBA00022989"/>
    </source>
</evidence>
<keyword evidence="8" id="KW-1185">Reference proteome</keyword>
<dbReference type="Proteomes" id="UP000741013">
    <property type="component" value="Unassembled WGS sequence"/>
</dbReference>
<dbReference type="Pfam" id="PF03706">
    <property type="entry name" value="LPG_synthase_TM"/>
    <property type="match status" value="1"/>
</dbReference>
<feature type="transmembrane region" description="Helical" evidence="6">
    <location>
        <begin position="21"/>
        <end position="39"/>
    </location>
</feature>
<dbReference type="RefSeq" id="WP_209670265.1">
    <property type="nucleotide sequence ID" value="NZ_JAGGMS010000001.1"/>
</dbReference>
<evidence type="ECO:0000256" key="5">
    <source>
        <dbReference type="ARBA" id="ARBA00023136"/>
    </source>
</evidence>
<feature type="transmembrane region" description="Helical" evidence="6">
    <location>
        <begin position="293"/>
        <end position="317"/>
    </location>
</feature>
<keyword evidence="5 6" id="KW-0472">Membrane</keyword>
<accession>A0ABS4Q6Y6</accession>
<keyword evidence="4 6" id="KW-1133">Transmembrane helix</keyword>
<comment type="subcellular location">
    <subcellularLocation>
        <location evidence="1">Cell membrane</location>
        <topology evidence="1">Multi-pass membrane protein</topology>
    </subcellularLocation>
</comment>
<name>A0ABS4Q6Y6_9PSEU</name>
<feature type="transmembrane region" description="Helical" evidence="6">
    <location>
        <begin position="218"/>
        <end position="240"/>
    </location>
</feature>
<dbReference type="EMBL" id="JAGGMS010000001">
    <property type="protein sequence ID" value="MBP2186890.1"/>
    <property type="molecule type" value="Genomic_DNA"/>
</dbReference>
<dbReference type="InterPro" id="IPR022791">
    <property type="entry name" value="L-PG_synthase/AglD"/>
</dbReference>
<dbReference type="PANTHER" id="PTHR40277:SF1">
    <property type="entry name" value="BLL5419 PROTEIN"/>
    <property type="match status" value="1"/>
</dbReference>